<evidence type="ECO:0000256" key="11">
    <source>
        <dbReference type="ARBA" id="ARBA00022968"/>
    </source>
</evidence>
<sequence>MILSSVATLFVLVPILSWLSGRNPITTYDTHDDPRNQRPELQLELRHVHAVLPSTAHVLFSDVSPQARKALSNAEDPFSSTKSSYTVRSRPGRTYRPSSFAAYSRARLRSIQFGENEPLKWDEDEILSPDVDSLETLRELAKMTNNAYVDPEDPAWYDLNGNWNVSLPFGWEPDADGFRGHVFATPDNNTVVISIKGTSAGLFGGGGPTAKKDKLNDNLLFSCCCARVDWTWTTVCDCYRGGWKCDQTCLEDALITESLYYPIGTNLYNNVSYMFPNANIWMIGHSLGGALSSLVGVTFGVPVVTFEAPGERLAASRLHLPSPPSTHHVTHVYHTADPIPMGTCNGVLSSCALGGYAMETACHLGKSIIFDTVTNASWTVDIRTHGIVNVIERLLAEPWPPSVEIGREVPEAKPEDDCVECYSWNFGDFPS</sequence>
<feature type="signal peptide" evidence="19">
    <location>
        <begin position="1"/>
        <end position="21"/>
    </location>
</feature>
<reference evidence="20 21" key="1">
    <citation type="journal article" date="2018" name="Evol. Lett.">
        <title>Horizontal gene cluster transfer increased hallucinogenic mushroom diversity.</title>
        <authorList>
            <person name="Reynolds H.T."/>
            <person name="Vijayakumar V."/>
            <person name="Gluck-Thaler E."/>
            <person name="Korotkin H.B."/>
            <person name="Matheny P.B."/>
            <person name="Slot J.C."/>
        </authorList>
    </citation>
    <scope>NUCLEOTIDE SEQUENCE [LARGE SCALE GENOMIC DNA]</scope>
    <source>
        <strain evidence="20 21">SRW20</strain>
    </source>
</reference>
<dbReference type="GO" id="GO:0046461">
    <property type="term" value="P:neutral lipid catabolic process"/>
    <property type="evidence" value="ECO:0007669"/>
    <property type="project" value="TreeGrafter"/>
</dbReference>
<keyword evidence="13" id="KW-0072">Autophagy</keyword>
<keyword evidence="16" id="KW-0325">Glycoprotein</keyword>
<dbReference type="EMBL" id="NHYE01005665">
    <property type="protein sequence ID" value="PPQ64569.1"/>
    <property type="molecule type" value="Genomic_DNA"/>
</dbReference>
<dbReference type="EC" id="3.1.1.3" evidence="6"/>
<evidence type="ECO:0000256" key="3">
    <source>
        <dbReference type="ARBA" id="ARBA00004343"/>
    </source>
</evidence>
<dbReference type="GO" id="GO:0006660">
    <property type="term" value="P:phosphatidylserine catabolic process"/>
    <property type="evidence" value="ECO:0007669"/>
    <property type="project" value="TreeGrafter"/>
</dbReference>
<dbReference type="Gene3D" id="3.40.50.1820">
    <property type="entry name" value="alpha/beta hydrolase"/>
    <property type="match status" value="1"/>
</dbReference>
<feature type="compositionally biased region" description="Polar residues" evidence="18">
    <location>
        <begin position="78"/>
        <end position="87"/>
    </location>
</feature>
<dbReference type="CDD" id="cd00519">
    <property type="entry name" value="Lipase_3"/>
    <property type="match status" value="1"/>
</dbReference>
<comment type="caution">
    <text evidence="20">The sequence shown here is derived from an EMBL/GenBank/DDBJ whole genome shotgun (WGS) entry which is preliminary data.</text>
</comment>
<comment type="subunit">
    <text evidence="5">Binds to both phosphatidylinositol (PI) and phosphatidylinositol 3,5-bisphosphate (PIP2).</text>
</comment>
<evidence type="ECO:0000256" key="18">
    <source>
        <dbReference type="SAM" id="MobiDB-lite"/>
    </source>
</evidence>
<comment type="catalytic activity">
    <reaction evidence="1">
        <text>a triacylglycerol + H2O = a diacylglycerol + a fatty acid + H(+)</text>
        <dbReference type="Rhea" id="RHEA:12044"/>
        <dbReference type="ChEBI" id="CHEBI:15377"/>
        <dbReference type="ChEBI" id="CHEBI:15378"/>
        <dbReference type="ChEBI" id="CHEBI:17855"/>
        <dbReference type="ChEBI" id="CHEBI:18035"/>
        <dbReference type="ChEBI" id="CHEBI:28868"/>
        <dbReference type="EC" id="3.1.1.3"/>
    </reaction>
</comment>
<evidence type="ECO:0000256" key="19">
    <source>
        <dbReference type="SAM" id="SignalP"/>
    </source>
</evidence>
<dbReference type="InParanoid" id="A0A409VD60"/>
<keyword evidence="10" id="KW-0442">Lipid degradation</keyword>
<protein>
    <recommendedName>
        <fullName evidence="6">triacylglycerol lipase</fullName>
        <ecNumber evidence="6">3.1.1.3</ecNumber>
    </recommendedName>
    <alternativeName>
        <fullName evidence="17">Autophagy-related protein 15</fullName>
    </alternativeName>
</protein>
<dbReference type="InterPro" id="IPR029058">
    <property type="entry name" value="AB_hydrolase_fold"/>
</dbReference>
<evidence type="ECO:0000256" key="10">
    <source>
        <dbReference type="ARBA" id="ARBA00022963"/>
    </source>
</evidence>
<keyword evidence="8" id="KW-0967">Endosome</keyword>
<dbReference type="GO" id="GO:0034727">
    <property type="term" value="P:piecemeal microautophagy of the nucleus"/>
    <property type="evidence" value="ECO:0007669"/>
    <property type="project" value="TreeGrafter"/>
</dbReference>
<evidence type="ECO:0000256" key="16">
    <source>
        <dbReference type="ARBA" id="ARBA00023180"/>
    </source>
</evidence>
<dbReference type="FunFam" id="3.40.50.1820:FF:000129">
    <property type="entry name" value="Autophagy related lipase Atg15, putative"/>
    <property type="match status" value="1"/>
</dbReference>
<dbReference type="GO" id="GO:0005775">
    <property type="term" value="C:vacuolar lumen"/>
    <property type="evidence" value="ECO:0007669"/>
    <property type="project" value="TreeGrafter"/>
</dbReference>
<dbReference type="GO" id="GO:0032585">
    <property type="term" value="C:multivesicular body membrane"/>
    <property type="evidence" value="ECO:0007669"/>
    <property type="project" value="UniProtKB-SubCell"/>
</dbReference>
<proteinExistence type="inferred from homology"/>
<evidence type="ECO:0000256" key="9">
    <source>
        <dbReference type="ARBA" id="ARBA00022801"/>
    </source>
</evidence>
<accession>A0A409VD60</accession>
<evidence type="ECO:0000256" key="7">
    <source>
        <dbReference type="ARBA" id="ARBA00022692"/>
    </source>
</evidence>
<evidence type="ECO:0000313" key="20">
    <source>
        <dbReference type="EMBL" id="PPQ64569.1"/>
    </source>
</evidence>
<evidence type="ECO:0000256" key="1">
    <source>
        <dbReference type="ARBA" id="ARBA00001024"/>
    </source>
</evidence>
<dbReference type="GO" id="GO:0034496">
    <property type="term" value="P:multivesicular body membrane disassembly"/>
    <property type="evidence" value="ECO:0007669"/>
    <property type="project" value="TreeGrafter"/>
</dbReference>
<keyword evidence="19" id="KW-0732">Signal</keyword>
<evidence type="ECO:0000256" key="6">
    <source>
        <dbReference type="ARBA" id="ARBA00013279"/>
    </source>
</evidence>
<evidence type="ECO:0000256" key="2">
    <source>
        <dbReference type="ARBA" id="ARBA00004270"/>
    </source>
</evidence>
<dbReference type="PANTHER" id="PTHR47175">
    <property type="entry name" value="LIPASE ATG15-RELATED"/>
    <property type="match status" value="1"/>
</dbReference>
<organism evidence="20 21">
    <name type="scientific">Gymnopilus dilepis</name>
    <dbReference type="NCBI Taxonomy" id="231916"/>
    <lineage>
        <taxon>Eukaryota</taxon>
        <taxon>Fungi</taxon>
        <taxon>Dikarya</taxon>
        <taxon>Basidiomycota</taxon>
        <taxon>Agaricomycotina</taxon>
        <taxon>Agaricomycetes</taxon>
        <taxon>Agaricomycetidae</taxon>
        <taxon>Agaricales</taxon>
        <taxon>Agaricineae</taxon>
        <taxon>Hymenogastraceae</taxon>
        <taxon>Gymnopilus</taxon>
    </lineage>
</organism>
<comment type="similarity">
    <text evidence="4">Belongs to the AB hydrolase superfamily. Lipase family.</text>
</comment>
<keyword evidence="9" id="KW-0378">Hydrolase</keyword>
<dbReference type="InterPro" id="IPR050805">
    <property type="entry name" value="ATG15_Lipase"/>
</dbReference>
<dbReference type="PANTHER" id="PTHR47175:SF2">
    <property type="entry name" value="LIPASE ATG15-RELATED"/>
    <property type="match status" value="1"/>
</dbReference>
<keyword evidence="14" id="KW-0443">Lipid metabolism</keyword>
<keyword evidence="7" id="KW-0812">Transmembrane</keyword>
<feature type="chain" id="PRO_5019419852" description="triacylglycerol lipase" evidence="19">
    <location>
        <begin position="22"/>
        <end position="431"/>
    </location>
</feature>
<dbReference type="SUPFAM" id="SSF53474">
    <property type="entry name" value="alpha/beta-Hydrolases"/>
    <property type="match status" value="1"/>
</dbReference>
<evidence type="ECO:0000313" key="21">
    <source>
        <dbReference type="Proteomes" id="UP000284706"/>
    </source>
</evidence>
<dbReference type="GO" id="GO:0004806">
    <property type="term" value="F:triacylglycerol lipase activity"/>
    <property type="evidence" value="ECO:0007669"/>
    <property type="project" value="UniProtKB-EC"/>
</dbReference>
<keyword evidence="21" id="KW-1185">Reference proteome</keyword>
<gene>
    <name evidence="20" type="ORF">CVT26_001967</name>
</gene>
<evidence type="ECO:0000256" key="4">
    <source>
        <dbReference type="ARBA" id="ARBA00010701"/>
    </source>
</evidence>
<evidence type="ECO:0000256" key="5">
    <source>
        <dbReference type="ARBA" id="ARBA00011137"/>
    </source>
</evidence>
<feature type="region of interest" description="Disordered" evidence="18">
    <location>
        <begin position="71"/>
        <end position="92"/>
    </location>
</feature>
<evidence type="ECO:0000256" key="17">
    <source>
        <dbReference type="ARBA" id="ARBA00029828"/>
    </source>
</evidence>
<evidence type="ECO:0000256" key="14">
    <source>
        <dbReference type="ARBA" id="ARBA00023098"/>
    </source>
</evidence>
<dbReference type="AlphaFoldDB" id="A0A409VD60"/>
<keyword evidence="15" id="KW-0472">Membrane</keyword>
<evidence type="ECO:0000256" key="13">
    <source>
        <dbReference type="ARBA" id="ARBA00023006"/>
    </source>
</evidence>
<evidence type="ECO:0000256" key="15">
    <source>
        <dbReference type="ARBA" id="ARBA00023136"/>
    </source>
</evidence>
<comment type="subcellular location">
    <subcellularLocation>
        <location evidence="3">Endosome</location>
        <location evidence="3">Multivesicular body membrane</location>
        <topology evidence="3">Single-pass type II membrane protein</topology>
    </subcellularLocation>
    <subcellularLocation>
        <location evidence="2">Prevacuolar compartment membrane</location>
        <topology evidence="2">Single-pass type II membrane protein</topology>
    </subcellularLocation>
</comment>
<dbReference type="GO" id="GO:0004620">
    <property type="term" value="F:phospholipase activity"/>
    <property type="evidence" value="ECO:0007669"/>
    <property type="project" value="TreeGrafter"/>
</dbReference>
<name>A0A409VD60_9AGAR</name>
<dbReference type="FunCoup" id="A0A409VD60">
    <property type="interactions" value="57"/>
</dbReference>
<keyword evidence="11" id="KW-0735">Signal-anchor</keyword>
<evidence type="ECO:0000256" key="12">
    <source>
        <dbReference type="ARBA" id="ARBA00022989"/>
    </source>
</evidence>
<keyword evidence="12" id="KW-1133">Transmembrane helix</keyword>
<dbReference type="Proteomes" id="UP000284706">
    <property type="component" value="Unassembled WGS sequence"/>
</dbReference>
<dbReference type="STRING" id="231916.A0A409VD60"/>
<evidence type="ECO:0000256" key="8">
    <source>
        <dbReference type="ARBA" id="ARBA00022753"/>
    </source>
</evidence>
<dbReference type="OrthoDB" id="58570at2759"/>